<organism evidence="9 10">
    <name type="scientific">Roseinatronobacter bogoriensis subsp. barguzinensis</name>
    <dbReference type="NCBI Taxonomy" id="441209"/>
    <lineage>
        <taxon>Bacteria</taxon>
        <taxon>Pseudomonadati</taxon>
        <taxon>Pseudomonadota</taxon>
        <taxon>Alphaproteobacteria</taxon>
        <taxon>Rhodobacterales</taxon>
        <taxon>Paracoccaceae</taxon>
        <taxon>Roseinatronobacter</taxon>
    </lineage>
</organism>
<dbReference type="Gene3D" id="3.40.50.2300">
    <property type="match status" value="1"/>
</dbReference>
<dbReference type="InterPro" id="IPR036388">
    <property type="entry name" value="WH-like_DNA-bd_sf"/>
</dbReference>
<evidence type="ECO:0000256" key="5">
    <source>
        <dbReference type="ARBA" id="ARBA00023163"/>
    </source>
</evidence>
<dbReference type="Proteomes" id="UP000228948">
    <property type="component" value="Chromosome"/>
</dbReference>
<evidence type="ECO:0000313" key="10">
    <source>
        <dbReference type="Proteomes" id="UP000228948"/>
    </source>
</evidence>
<sequence>MTKPPLILCCEDEPHLLRDIADELLAAGYRVQEASNGADLLTCLENCSPDLLLCDIMMPDLDGYGVLARLRRDYPHMAHVPIVFLSALSMTDAIIRGKRAGADDYLTKPINYDLLLSTIEARLRQSKQARANISHVAGLGEHLLENLTVGVLIFTPDGTQVRANEIADSIMHEKGGDIRDALTETVRALGALARAGREDGKSLLLDETTACIAQVHACPPEPATGAPAMVMVFLTKQDAMVPLSQSALSAMFDLTPTEARVARQLASGLRPDEIAEQFQVAPTTIAFHLRNVFAKTGTHRQADLVALLLSLPVRHLA</sequence>
<evidence type="ECO:0000256" key="1">
    <source>
        <dbReference type="ARBA" id="ARBA00022553"/>
    </source>
</evidence>
<dbReference type="CDD" id="cd06170">
    <property type="entry name" value="LuxR_C_like"/>
    <property type="match status" value="1"/>
</dbReference>
<dbReference type="InterPro" id="IPR016032">
    <property type="entry name" value="Sig_transdc_resp-reg_C-effctor"/>
</dbReference>
<dbReference type="Gene3D" id="1.10.10.10">
    <property type="entry name" value="Winged helix-like DNA-binding domain superfamily/Winged helix DNA-binding domain"/>
    <property type="match status" value="1"/>
</dbReference>
<dbReference type="InterPro" id="IPR001789">
    <property type="entry name" value="Sig_transdc_resp-reg_receiver"/>
</dbReference>
<dbReference type="EMBL" id="CP024899">
    <property type="protein sequence ID" value="ATX67267.1"/>
    <property type="molecule type" value="Genomic_DNA"/>
</dbReference>
<dbReference type="PANTHER" id="PTHR48111">
    <property type="entry name" value="REGULATOR OF RPOS"/>
    <property type="match status" value="1"/>
</dbReference>
<evidence type="ECO:0000313" key="9">
    <source>
        <dbReference type="EMBL" id="ATX67267.1"/>
    </source>
</evidence>
<dbReference type="GO" id="GO:0006355">
    <property type="term" value="P:regulation of DNA-templated transcription"/>
    <property type="evidence" value="ECO:0007669"/>
    <property type="project" value="InterPro"/>
</dbReference>
<dbReference type="STRING" id="441209.GCA_001870665_03148"/>
<dbReference type="PROSITE" id="PS50043">
    <property type="entry name" value="HTH_LUXR_2"/>
    <property type="match status" value="1"/>
</dbReference>
<name>A0A2K8KCU2_9RHOB</name>
<dbReference type="OrthoDB" id="5292887at2"/>
<feature type="domain" description="HTH luxR-type" evidence="7">
    <location>
        <begin position="247"/>
        <end position="312"/>
    </location>
</feature>
<evidence type="ECO:0000259" key="7">
    <source>
        <dbReference type="PROSITE" id="PS50043"/>
    </source>
</evidence>
<keyword evidence="5" id="KW-0804">Transcription</keyword>
<dbReference type="PRINTS" id="PR00038">
    <property type="entry name" value="HTHLUXR"/>
</dbReference>
<keyword evidence="2" id="KW-0902">Two-component regulatory system</keyword>
<dbReference type="Pfam" id="PF00072">
    <property type="entry name" value="Response_reg"/>
    <property type="match status" value="1"/>
</dbReference>
<dbReference type="SMART" id="SM00448">
    <property type="entry name" value="REC"/>
    <property type="match status" value="1"/>
</dbReference>
<dbReference type="GO" id="GO:0000156">
    <property type="term" value="F:phosphorelay response regulator activity"/>
    <property type="evidence" value="ECO:0007669"/>
    <property type="project" value="TreeGrafter"/>
</dbReference>
<dbReference type="PANTHER" id="PTHR48111:SF1">
    <property type="entry name" value="TWO-COMPONENT RESPONSE REGULATOR ORR33"/>
    <property type="match status" value="1"/>
</dbReference>
<dbReference type="PROSITE" id="PS50110">
    <property type="entry name" value="RESPONSE_REGULATORY"/>
    <property type="match status" value="1"/>
</dbReference>
<dbReference type="CDD" id="cd17574">
    <property type="entry name" value="REC_OmpR"/>
    <property type="match status" value="1"/>
</dbReference>
<keyword evidence="3" id="KW-0805">Transcription regulation</keyword>
<dbReference type="InterPro" id="IPR039420">
    <property type="entry name" value="WalR-like"/>
</dbReference>
<feature type="domain" description="Response regulatory" evidence="8">
    <location>
        <begin position="6"/>
        <end position="123"/>
    </location>
</feature>
<dbReference type="GO" id="GO:0032993">
    <property type="term" value="C:protein-DNA complex"/>
    <property type="evidence" value="ECO:0007669"/>
    <property type="project" value="TreeGrafter"/>
</dbReference>
<reference evidence="9 10" key="1">
    <citation type="submission" date="2017-11" db="EMBL/GenBank/DDBJ databases">
        <title>Revised Sequence and Annotation of the Rhodobaca barguzinensis strain alga05 Genome.</title>
        <authorList>
            <person name="Kopejtka K."/>
            <person name="Tomasch J.M."/>
            <person name="Bunk B."/>
            <person name="Koblizek M."/>
        </authorList>
    </citation>
    <scope>NUCLEOTIDE SEQUENCE [LARGE SCALE GENOMIC DNA]</scope>
    <source>
        <strain evidence="10">alga05</strain>
    </source>
</reference>
<proteinExistence type="predicted"/>
<feature type="modified residue" description="4-aspartylphosphate" evidence="6">
    <location>
        <position position="55"/>
    </location>
</feature>
<keyword evidence="10" id="KW-1185">Reference proteome</keyword>
<evidence type="ECO:0000256" key="3">
    <source>
        <dbReference type="ARBA" id="ARBA00023015"/>
    </source>
</evidence>
<dbReference type="KEGG" id="rbg:BG454_16815"/>
<dbReference type="AlphaFoldDB" id="A0A2K8KCU2"/>
<dbReference type="GO" id="GO:0005829">
    <property type="term" value="C:cytosol"/>
    <property type="evidence" value="ECO:0007669"/>
    <property type="project" value="TreeGrafter"/>
</dbReference>
<accession>A0A2K8KCU2</accession>
<dbReference type="InterPro" id="IPR011006">
    <property type="entry name" value="CheY-like_superfamily"/>
</dbReference>
<dbReference type="GO" id="GO:0000976">
    <property type="term" value="F:transcription cis-regulatory region binding"/>
    <property type="evidence" value="ECO:0007669"/>
    <property type="project" value="TreeGrafter"/>
</dbReference>
<evidence type="ECO:0000259" key="8">
    <source>
        <dbReference type="PROSITE" id="PS50110"/>
    </source>
</evidence>
<protein>
    <submittedName>
        <fullName evidence="9">DNA-binding response regulator</fullName>
    </submittedName>
</protein>
<evidence type="ECO:0000256" key="2">
    <source>
        <dbReference type="ARBA" id="ARBA00023012"/>
    </source>
</evidence>
<dbReference type="RefSeq" id="WP_071481706.1">
    <property type="nucleotide sequence ID" value="NZ_CP024899.1"/>
</dbReference>
<dbReference type="SUPFAM" id="SSF46894">
    <property type="entry name" value="C-terminal effector domain of the bipartite response regulators"/>
    <property type="match status" value="1"/>
</dbReference>
<dbReference type="SMART" id="SM00421">
    <property type="entry name" value="HTH_LUXR"/>
    <property type="match status" value="1"/>
</dbReference>
<keyword evidence="1 6" id="KW-0597">Phosphoprotein</keyword>
<evidence type="ECO:0000256" key="4">
    <source>
        <dbReference type="ARBA" id="ARBA00023125"/>
    </source>
</evidence>
<dbReference type="Pfam" id="PF00196">
    <property type="entry name" value="GerE"/>
    <property type="match status" value="1"/>
</dbReference>
<dbReference type="InterPro" id="IPR000792">
    <property type="entry name" value="Tscrpt_reg_LuxR_C"/>
</dbReference>
<gene>
    <name evidence="9" type="ORF">BG454_16815</name>
</gene>
<dbReference type="SUPFAM" id="SSF52172">
    <property type="entry name" value="CheY-like"/>
    <property type="match status" value="1"/>
</dbReference>
<evidence type="ECO:0000256" key="6">
    <source>
        <dbReference type="PROSITE-ProRule" id="PRU00169"/>
    </source>
</evidence>
<keyword evidence="4 9" id="KW-0238">DNA-binding</keyword>